<evidence type="ECO:0000256" key="12">
    <source>
        <dbReference type="PIRSR" id="PIRSR601382-2"/>
    </source>
</evidence>
<accession>A0A4Y7Q6C0</accession>
<sequence>MSFRRAFVVAVALSASSLPTVLGADVQNAHLKLPRTARANQAKVVKIFTDAYQTYRRVAFGHDDLQPVSLTFNDGRNGWGATIVDSMSTMAIMGLDDLFNEALAFSSKIDFSQSKVDESVSVFETTIRYLGGLLSAYQLSGSKHQVLVDKAKQVGDKMAFAWVGNNSIPFGELNFTTNTPFIQTSNIAEAGTITLEWSMLSKLTGNDTYRQLAEKSVRQIASLTDPLPGLAAQGIDPSTGQFVGGYVTWGGGSDSYFEYLIKYPRLTLTDDPIFVSTWKAAVDSSIRSLARRSTVGNHLYLADFDDSGMIRNIGSHLECFHGGNWLLGGQLLNNQTIVDFALELVDACWNTYQSTATGIGPEVFAYISSNDLNGTFTGGDPPSVTDLAFYEQHGFYIFNGGSDYILRPEVLESNFYAWRVSGDVKYQQRAAQAIDSINTFLAVNGAFAGIDDVNSINSTKIDDTESFFFAEVLKYLYLTFDDPNHISLDHYVFNTEAHPFIAPPTPASFGGGTTTKPSPPGRPFHAVPGPLPAVSPNSFLPKQIVPLVHGTPL</sequence>
<dbReference type="Proteomes" id="UP000294933">
    <property type="component" value="Unassembled WGS sequence"/>
</dbReference>
<evidence type="ECO:0000256" key="2">
    <source>
        <dbReference type="ARBA" id="ARBA00004922"/>
    </source>
</evidence>
<keyword evidence="8 14" id="KW-0326">Glycosidase</keyword>
<comment type="pathway">
    <text evidence="2">Protein modification; protein glycosylation.</text>
</comment>
<protein>
    <recommendedName>
        <fullName evidence="14">alpha-1,2-Mannosidase</fullName>
        <ecNumber evidence="14">3.2.1.-</ecNumber>
    </recommendedName>
</protein>
<evidence type="ECO:0000256" key="3">
    <source>
        <dbReference type="ARBA" id="ARBA00007658"/>
    </source>
</evidence>
<dbReference type="SUPFAM" id="SSF48225">
    <property type="entry name" value="Seven-hairpin glycosidases"/>
    <property type="match status" value="1"/>
</dbReference>
<comment type="catalytic activity">
    <reaction evidence="9">
        <text>N(4)-(alpha-D-Man-(1-&gt;2)-alpha-D-Man-(1-&gt;2)-alpha-D-Man-(1-&gt;3)-[alpha-D-Man-(1-&gt;3)-[alpha-D-Man-(1-&gt;2)-alpha-D-Man-(1-&gt;6)]-alpha-D-Man-(1-&gt;6)]-beta-D-Man-(1-&gt;4)-beta-D-GlcNAc-(1-&gt;4)-beta-D-GlcNAc)-L-asparaginyl-[protein] (N-glucan mannose isomer 8A1,2,3B1,3) + 3 H2O = N(4)-(alpha-D-Man-(1-&gt;3)-[alpha-D-Man-(1-&gt;3)-[alpha-D-Man-(1-&gt;6)]-alpha-D-Man-(1-&gt;6)]-beta-D-Man-(1-&gt;4)-beta-D-GlcNAc-(1-&gt;4)-beta-D-GlcNAc)-L-asparaginyl-[protein] (N-glucan mannose isomer 5A1,2) + 3 beta-D-mannose</text>
        <dbReference type="Rhea" id="RHEA:56028"/>
        <dbReference type="Rhea" id="RHEA-COMP:14358"/>
        <dbReference type="Rhea" id="RHEA-COMP:14367"/>
        <dbReference type="ChEBI" id="CHEBI:15377"/>
        <dbReference type="ChEBI" id="CHEBI:28563"/>
        <dbReference type="ChEBI" id="CHEBI:59087"/>
        <dbReference type="ChEBI" id="CHEBI:60628"/>
        <dbReference type="EC" id="3.2.1.113"/>
    </reaction>
</comment>
<gene>
    <name evidence="16" type="ORF">BD410DRAFT_202106</name>
</gene>
<keyword evidence="17" id="KW-1185">Reference proteome</keyword>
<reference evidence="16 17" key="1">
    <citation type="submission" date="2018-06" db="EMBL/GenBank/DDBJ databases">
        <title>A transcriptomic atlas of mushroom development highlights an independent origin of complex multicellularity.</title>
        <authorList>
            <consortium name="DOE Joint Genome Institute"/>
            <person name="Krizsan K."/>
            <person name="Almasi E."/>
            <person name="Merenyi Z."/>
            <person name="Sahu N."/>
            <person name="Viragh M."/>
            <person name="Koszo T."/>
            <person name="Mondo S."/>
            <person name="Kiss B."/>
            <person name="Balint B."/>
            <person name="Kues U."/>
            <person name="Barry K."/>
            <person name="Hegedus J.C."/>
            <person name="Henrissat B."/>
            <person name="Johnson J."/>
            <person name="Lipzen A."/>
            <person name="Ohm R."/>
            <person name="Nagy I."/>
            <person name="Pangilinan J."/>
            <person name="Yan J."/>
            <person name="Xiong Y."/>
            <person name="Grigoriev I.V."/>
            <person name="Hibbett D.S."/>
            <person name="Nagy L.G."/>
        </authorList>
    </citation>
    <scope>NUCLEOTIDE SEQUENCE [LARGE SCALE GENOMIC DNA]</scope>
    <source>
        <strain evidence="16 17">SZMC22713</strain>
    </source>
</reference>
<dbReference type="PANTHER" id="PTHR11742:SF101">
    <property type="entry name" value="MANNOSYL-OLIGOSACCHARIDE ALPHA-1,2-MANNOSIDASE 1B"/>
    <property type="match status" value="1"/>
</dbReference>
<dbReference type="OrthoDB" id="8118055at2759"/>
<evidence type="ECO:0000256" key="8">
    <source>
        <dbReference type="ARBA" id="ARBA00023295"/>
    </source>
</evidence>
<name>A0A4Y7Q6C0_9AGAM</name>
<dbReference type="GO" id="GO:0005783">
    <property type="term" value="C:endoplasmic reticulum"/>
    <property type="evidence" value="ECO:0007669"/>
    <property type="project" value="TreeGrafter"/>
</dbReference>
<organism evidence="16 17">
    <name type="scientific">Rickenella mellea</name>
    <dbReference type="NCBI Taxonomy" id="50990"/>
    <lineage>
        <taxon>Eukaryota</taxon>
        <taxon>Fungi</taxon>
        <taxon>Dikarya</taxon>
        <taxon>Basidiomycota</taxon>
        <taxon>Agaricomycotina</taxon>
        <taxon>Agaricomycetes</taxon>
        <taxon>Hymenochaetales</taxon>
        <taxon>Rickenellaceae</taxon>
        <taxon>Rickenella</taxon>
    </lineage>
</organism>
<dbReference type="InterPro" id="IPR036026">
    <property type="entry name" value="Seven-hairpin_glycosidases"/>
</dbReference>
<comment type="cofactor">
    <cofactor evidence="1 12">
        <name>Ca(2+)</name>
        <dbReference type="ChEBI" id="CHEBI:29108"/>
    </cofactor>
</comment>
<dbReference type="GO" id="GO:0005509">
    <property type="term" value="F:calcium ion binding"/>
    <property type="evidence" value="ECO:0007669"/>
    <property type="project" value="InterPro"/>
</dbReference>
<dbReference type="GO" id="GO:0005975">
    <property type="term" value="P:carbohydrate metabolic process"/>
    <property type="evidence" value="ECO:0007669"/>
    <property type="project" value="InterPro"/>
</dbReference>
<keyword evidence="12" id="KW-0479">Metal-binding</keyword>
<evidence type="ECO:0000313" key="16">
    <source>
        <dbReference type="EMBL" id="TDL22866.1"/>
    </source>
</evidence>
<evidence type="ECO:0000256" key="14">
    <source>
        <dbReference type="RuleBase" id="RU361193"/>
    </source>
</evidence>
<keyword evidence="4 15" id="KW-0732">Signal</keyword>
<keyword evidence="7" id="KW-0325">Glycoprotein</keyword>
<feature type="disulfide bond" evidence="13">
    <location>
        <begin position="319"/>
        <end position="348"/>
    </location>
</feature>
<proteinExistence type="inferred from homology"/>
<dbReference type="Gene3D" id="1.50.10.10">
    <property type="match status" value="1"/>
</dbReference>
<evidence type="ECO:0000256" key="1">
    <source>
        <dbReference type="ARBA" id="ARBA00001913"/>
    </source>
</evidence>
<dbReference type="InterPro" id="IPR001382">
    <property type="entry name" value="Glyco_hydro_47"/>
</dbReference>
<dbReference type="GO" id="GO:0016020">
    <property type="term" value="C:membrane"/>
    <property type="evidence" value="ECO:0007669"/>
    <property type="project" value="InterPro"/>
</dbReference>
<dbReference type="GO" id="GO:0036503">
    <property type="term" value="P:ERAD pathway"/>
    <property type="evidence" value="ECO:0007669"/>
    <property type="project" value="UniProtKB-ARBA"/>
</dbReference>
<evidence type="ECO:0000313" key="17">
    <source>
        <dbReference type="Proteomes" id="UP000294933"/>
    </source>
</evidence>
<keyword evidence="5 14" id="KW-0378">Hydrolase</keyword>
<dbReference type="FunFam" id="1.50.10.10:FF:000047">
    <property type="entry name" value="Mannosyl-oligosaccharide alpha-1,2-mannosidase"/>
    <property type="match status" value="1"/>
</dbReference>
<evidence type="ECO:0000256" key="5">
    <source>
        <dbReference type="ARBA" id="ARBA00022801"/>
    </source>
</evidence>
<comment type="similarity">
    <text evidence="3 14">Belongs to the glycosyl hydrolase 47 family.</text>
</comment>
<dbReference type="EMBL" id="ML170173">
    <property type="protein sequence ID" value="TDL22866.1"/>
    <property type="molecule type" value="Genomic_DNA"/>
</dbReference>
<feature type="active site" evidence="11">
    <location>
        <position position="409"/>
    </location>
</feature>
<keyword evidence="12" id="KW-0106">Calcium</keyword>
<dbReference type="EC" id="3.2.1.-" evidence="14"/>
<evidence type="ECO:0000256" key="9">
    <source>
        <dbReference type="ARBA" id="ARBA00047669"/>
    </source>
</evidence>
<dbReference type="Pfam" id="PF01532">
    <property type="entry name" value="Glyco_hydro_47"/>
    <property type="match status" value="1"/>
</dbReference>
<evidence type="ECO:0000256" key="6">
    <source>
        <dbReference type="ARBA" id="ARBA00023157"/>
    </source>
</evidence>
<feature type="chain" id="PRO_5021385670" description="alpha-1,2-Mannosidase" evidence="15">
    <location>
        <begin position="24"/>
        <end position="553"/>
    </location>
</feature>
<dbReference type="AlphaFoldDB" id="A0A4Y7Q6C0"/>
<evidence type="ECO:0000256" key="10">
    <source>
        <dbReference type="ARBA" id="ARBA00048605"/>
    </source>
</evidence>
<dbReference type="PANTHER" id="PTHR11742">
    <property type="entry name" value="MANNOSYL-OLIGOSACCHARIDE ALPHA-1,2-MANNOSIDASE-RELATED"/>
    <property type="match status" value="1"/>
</dbReference>
<evidence type="ECO:0000256" key="15">
    <source>
        <dbReference type="SAM" id="SignalP"/>
    </source>
</evidence>
<evidence type="ECO:0000256" key="4">
    <source>
        <dbReference type="ARBA" id="ARBA00022729"/>
    </source>
</evidence>
<feature type="active site" description="Proton donor" evidence="11">
    <location>
        <position position="124"/>
    </location>
</feature>
<comment type="catalytic activity">
    <reaction evidence="10">
        <text>N(4)-(alpha-D-Man-(1-&gt;2)-alpha-D-Man-(1-&gt;2)-alpha-D-Man-(1-&gt;3)-[alpha-D-Man-(1-&gt;2)-alpha-D-Man-(1-&gt;3)-[alpha-D-Man-(1-&gt;2)-alpha-D-Man-(1-&gt;6)]-alpha-D-Man-(1-&gt;6)]-beta-D-Man-(1-&gt;4)-beta-D-GlcNAc-(1-&gt;4)-beta-D-GlcNAc)-L-asparaginyl-[protein] (N-glucan mannose isomer 9A1,2,3B1,2,3) + 4 H2O = N(4)-(alpha-D-Man-(1-&gt;3)-[alpha-D-Man-(1-&gt;3)-[alpha-D-Man-(1-&gt;6)]-alpha-D-Man-(1-&gt;6)]-beta-D-Man-(1-&gt;4)-beta-D-GlcNAc-(1-&gt;4)-beta-D-GlcNAc)-L-asparaginyl-[protein] (N-glucan mannose isomer 5A1,2) + 4 beta-D-mannose</text>
        <dbReference type="Rhea" id="RHEA:56008"/>
        <dbReference type="Rhea" id="RHEA-COMP:14356"/>
        <dbReference type="Rhea" id="RHEA-COMP:14367"/>
        <dbReference type="ChEBI" id="CHEBI:15377"/>
        <dbReference type="ChEBI" id="CHEBI:28563"/>
        <dbReference type="ChEBI" id="CHEBI:59087"/>
        <dbReference type="ChEBI" id="CHEBI:139493"/>
        <dbReference type="EC" id="3.2.1.113"/>
    </reaction>
</comment>
<feature type="active site" evidence="11">
    <location>
        <position position="254"/>
    </location>
</feature>
<feature type="binding site" evidence="12">
    <location>
        <position position="495"/>
    </location>
    <ligand>
        <name>Ca(2+)</name>
        <dbReference type="ChEBI" id="CHEBI:29108"/>
    </ligand>
</feature>
<dbReference type="InterPro" id="IPR012341">
    <property type="entry name" value="6hp_glycosidase-like_sf"/>
</dbReference>
<dbReference type="InterPro" id="IPR050749">
    <property type="entry name" value="Glycosyl_Hydrolase_47"/>
</dbReference>
<dbReference type="GO" id="GO:0004571">
    <property type="term" value="F:mannosyl-oligosaccharide 1,2-alpha-mannosidase activity"/>
    <property type="evidence" value="ECO:0007669"/>
    <property type="project" value="UniProtKB-EC"/>
</dbReference>
<dbReference type="VEuPathDB" id="FungiDB:BD410DRAFT_202106"/>
<feature type="active site" description="Proton donor" evidence="11">
    <location>
        <position position="362"/>
    </location>
</feature>
<dbReference type="STRING" id="50990.A0A4Y7Q6C0"/>
<evidence type="ECO:0000256" key="13">
    <source>
        <dbReference type="PIRSR" id="PIRSR601382-3"/>
    </source>
</evidence>
<dbReference type="PRINTS" id="PR00747">
    <property type="entry name" value="GLYHDRLASE47"/>
</dbReference>
<evidence type="ECO:0000256" key="7">
    <source>
        <dbReference type="ARBA" id="ARBA00023180"/>
    </source>
</evidence>
<keyword evidence="6 13" id="KW-1015">Disulfide bond</keyword>
<evidence type="ECO:0000256" key="11">
    <source>
        <dbReference type="PIRSR" id="PIRSR601382-1"/>
    </source>
</evidence>
<feature type="signal peptide" evidence="15">
    <location>
        <begin position="1"/>
        <end position="23"/>
    </location>
</feature>